<proteinExistence type="predicted"/>
<feature type="compositionally biased region" description="Basic and acidic residues" evidence="7">
    <location>
        <begin position="636"/>
        <end position="654"/>
    </location>
</feature>
<feature type="compositionally biased region" description="Basic and acidic residues" evidence="7">
    <location>
        <begin position="24"/>
        <end position="65"/>
    </location>
</feature>
<dbReference type="Gene3D" id="4.10.1000.10">
    <property type="entry name" value="Zinc finger, CCCH-type"/>
    <property type="match status" value="1"/>
</dbReference>
<keyword evidence="3 5" id="KW-0863">Zinc-finger</keyword>
<evidence type="ECO:0000256" key="4">
    <source>
        <dbReference type="ARBA" id="ARBA00022833"/>
    </source>
</evidence>
<evidence type="ECO:0000256" key="3">
    <source>
        <dbReference type="ARBA" id="ARBA00022771"/>
    </source>
</evidence>
<dbReference type="AlphaFoldDB" id="A0A3R7MHN2"/>
<feature type="region of interest" description="Disordered" evidence="7">
    <location>
        <begin position="548"/>
        <end position="851"/>
    </location>
</feature>
<feature type="compositionally biased region" description="Basic and acidic residues" evidence="7">
    <location>
        <begin position="78"/>
        <end position="104"/>
    </location>
</feature>
<feature type="zinc finger region" description="C3H1-type" evidence="5">
    <location>
        <begin position="246"/>
        <end position="272"/>
    </location>
</feature>
<sequence>MASKQVHKVAEQKKAPVSANAAKTSKDVKKEEKDLKKDEKQPGKAVKELPKDSKDPKKMEKDAKQSESVQSRGGHGRSRPEERNRSRERGRHSRDDRTNQRGQEKEVCRNFLHGRCDRGVLCKFSHPRSNSRGRSTDSGRQRSPVHAPGRNDNTDRVVCRDFVRNMCKRGDECRFYHPPNPENKRQRSSWLTFCHDFQNGHCSRSDCRFFHITKQDEDNYRASGEISPHVVDQAVRKALFLDVALTGTRPTCKEFLKGVCNMQNCRFRHLSRREYEDEVFHALQDEFEIVLGPPERQQSPGMNMFRSFSGYQDTPKYGTSPVNFREEMLGGEDLRTTLLARTEFEPETKRMRHYSDEPMFSQQEDFSNNQRRWDDRMDFDRQDFSSYDTERLMQEIFNLRNDNLELKRSSQQQIMELREELNAIAQENTNFRLENSNLRSSTSMNANQKSAIDKLIAANNTFMLDNRKFQETVRKLERENSDMRKTLESKQKAKNSELDRKVENLDKENREIRESLVRTTSALKKVQEEKVKVEQHLEELRAKLREFESRAQRKDEHYHNSQGSSRRDDYPADQMNKIRGSHVQGLDRRSNDSGFYGQDIKDQDMRNMGTRGQDRYEPEVQRTNSRGQYNQGHSMRGQDLHGMEMRGQDARNSDMRVPNIRGNDIRENDLRGNDVRGNNLRGNDARGQEMDRSRQGWSSSNNSSQQSMWPGNKDVLPPVSSGDVPNRTGSLLGEYQPMNDRFRPQSYPPVTKGQGLLRTPADFPGYNNQNMSQGLLDTPSDHHKTDSQFSSQRFEEREYRLGYNSESNNSSYGMEMRRPNTSQTWQEGSDSMKGRGMGQSWGRRGNTNQNF</sequence>
<dbReference type="Pfam" id="PF00642">
    <property type="entry name" value="zf-CCCH"/>
    <property type="match status" value="2"/>
</dbReference>
<feature type="compositionally biased region" description="Basic and acidic residues" evidence="7">
    <location>
        <begin position="548"/>
        <end position="570"/>
    </location>
</feature>
<feature type="zinc finger region" description="C3H1-type" evidence="5">
    <location>
        <begin position="193"/>
        <end position="214"/>
    </location>
</feature>
<dbReference type="GO" id="GO:0043484">
    <property type="term" value="P:regulation of RNA splicing"/>
    <property type="evidence" value="ECO:0007669"/>
    <property type="project" value="TreeGrafter"/>
</dbReference>
<dbReference type="Proteomes" id="UP000283509">
    <property type="component" value="Unassembled WGS sequence"/>
</dbReference>
<feature type="compositionally biased region" description="Basic and acidic residues" evidence="7">
    <location>
        <begin position="663"/>
        <end position="674"/>
    </location>
</feature>
<dbReference type="PROSITE" id="PS50103">
    <property type="entry name" value="ZF_C3H1"/>
    <property type="match status" value="4"/>
</dbReference>
<dbReference type="InterPro" id="IPR000571">
    <property type="entry name" value="Znf_CCCH"/>
</dbReference>
<comment type="caution">
    <text evidence="9">The sequence shown here is derived from an EMBL/GenBank/DDBJ whole genome shotgun (WGS) entry which is preliminary data.</text>
</comment>
<dbReference type="PANTHER" id="PTHR12675:SF6">
    <property type="entry name" value="ZINC FINGER CCCH DOMAIN-CONTAINING PROTEIN 10"/>
    <property type="match status" value="1"/>
</dbReference>
<feature type="domain" description="C3H1-type" evidence="8">
    <location>
        <begin position="102"/>
        <end position="129"/>
    </location>
</feature>
<accession>A0A3R7MHN2</accession>
<keyword evidence="6" id="KW-0175">Coiled coil</keyword>
<dbReference type="PANTHER" id="PTHR12675">
    <property type="entry name" value="MUSCLEBLIND-LIKE PROTEIN"/>
    <property type="match status" value="1"/>
</dbReference>
<keyword evidence="2" id="KW-0677">Repeat</keyword>
<dbReference type="Gene3D" id="3.30.1370.210">
    <property type="match status" value="1"/>
</dbReference>
<keyword evidence="10" id="KW-1185">Reference proteome</keyword>
<evidence type="ECO:0000256" key="7">
    <source>
        <dbReference type="SAM" id="MobiDB-lite"/>
    </source>
</evidence>
<reference evidence="9 10" key="2">
    <citation type="submission" date="2019-01" db="EMBL/GenBank/DDBJ databases">
        <title>The decoding of complex shrimp genome reveals the adaptation for benthos swimmer, frequently molting mechanism and breeding impact on genome.</title>
        <authorList>
            <person name="Sun Y."/>
            <person name="Gao Y."/>
            <person name="Yu Y."/>
        </authorList>
    </citation>
    <scope>NUCLEOTIDE SEQUENCE [LARGE SCALE GENOMIC DNA]</scope>
    <source>
        <tissue evidence="9">Muscle</tissue>
    </source>
</reference>
<evidence type="ECO:0000256" key="2">
    <source>
        <dbReference type="ARBA" id="ARBA00022737"/>
    </source>
</evidence>
<feature type="domain" description="C3H1-type" evidence="8">
    <location>
        <begin position="193"/>
        <end position="214"/>
    </location>
</feature>
<feature type="compositionally biased region" description="Basic and acidic residues" evidence="7">
    <location>
        <begin position="683"/>
        <end position="694"/>
    </location>
</feature>
<evidence type="ECO:0000256" key="6">
    <source>
        <dbReference type="SAM" id="Coils"/>
    </source>
</evidence>
<evidence type="ECO:0000313" key="9">
    <source>
        <dbReference type="EMBL" id="ROT82804.1"/>
    </source>
</evidence>
<feature type="compositionally biased region" description="Polar residues" evidence="7">
    <location>
        <begin position="819"/>
        <end position="829"/>
    </location>
</feature>
<evidence type="ECO:0000256" key="5">
    <source>
        <dbReference type="PROSITE-ProRule" id="PRU00723"/>
    </source>
</evidence>
<dbReference type="GO" id="GO:0008270">
    <property type="term" value="F:zinc ion binding"/>
    <property type="evidence" value="ECO:0007669"/>
    <property type="project" value="UniProtKB-KW"/>
</dbReference>
<name>A0A3R7MHN2_PENVA</name>
<feature type="domain" description="C3H1-type" evidence="8">
    <location>
        <begin position="246"/>
        <end position="272"/>
    </location>
</feature>
<feature type="zinc finger region" description="C3H1-type" evidence="5">
    <location>
        <begin position="153"/>
        <end position="180"/>
    </location>
</feature>
<feature type="compositionally biased region" description="Polar residues" evidence="7">
    <location>
        <begin position="621"/>
        <end position="633"/>
    </location>
</feature>
<dbReference type="OrthoDB" id="250836at2759"/>
<feature type="region of interest" description="Disordered" evidence="7">
    <location>
        <begin position="123"/>
        <end position="153"/>
    </location>
</feature>
<organism evidence="9 10">
    <name type="scientific">Penaeus vannamei</name>
    <name type="common">Whiteleg shrimp</name>
    <name type="synonym">Litopenaeus vannamei</name>
    <dbReference type="NCBI Taxonomy" id="6689"/>
    <lineage>
        <taxon>Eukaryota</taxon>
        <taxon>Metazoa</taxon>
        <taxon>Ecdysozoa</taxon>
        <taxon>Arthropoda</taxon>
        <taxon>Crustacea</taxon>
        <taxon>Multicrustacea</taxon>
        <taxon>Malacostraca</taxon>
        <taxon>Eumalacostraca</taxon>
        <taxon>Eucarida</taxon>
        <taxon>Decapoda</taxon>
        <taxon>Dendrobranchiata</taxon>
        <taxon>Penaeoidea</taxon>
        <taxon>Penaeidae</taxon>
        <taxon>Penaeus</taxon>
    </lineage>
</organism>
<reference evidence="9 10" key="1">
    <citation type="submission" date="2018-04" db="EMBL/GenBank/DDBJ databases">
        <authorList>
            <person name="Zhang X."/>
            <person name="Yuan J."/>
            <person name="Li F."/>
            <person name="Xiang J."/>
        </authorList>
    </citation>
    <scope>NUCLEOTIDE SEQUENCE [LARGE SCALE GENOMIC DNA]</scope>
    <source>
        <tissue evidence="9">Muscle</tissue>
    </source>
</reference>
<evidence type="ECO:0000259" key="8">
    <source>
        <dbReference type="PROSITE" id="PS50103"/>
    </source>
</evidence>
<keyword evidence="1 5" id="KW-0479">Metal-binding</keyword>
<dbReference type="SMART" id="SM00356">
    <property type="entry name" value="ZnF_C3H1"/>
    <property type="match status" value="4"/>
</dbReference>
<feature type="region of interest" description="Disordered" evidence="7">
    <location>
        <begin position="480"/>
        <end position="500"/>
    </location>
</feature>
<feature type="compositionally biased region" description="Low complexity" evidence="7">
    <location>
        <begin position="802"/>
        <end position="814"/>
    </location>
</feature>
<gene>
    <name evidence="9" type="ORF">C7M84_024048</name>
</gene>
<keyword evidence="4 5" id="KW-0862">Zinc</keyword>
<feature type="coiled-coil region" evidence="6">
    <location>
        <begin position="407"/>
        <end position="434"/>
    </location>
</feature>
<feature type="zinc finger region" description="C3H1-type" evidence="5">
    <location>
        <begin position="102"/>
        <end position="129"/>
    </location>
</feature>
<evidence type="ECO:0000256" key="1">
    <source>
        <dbReference type="ARBA" id="ARBA00022723"/>
    </source>
</evidence>
<feature type="compositionally biased region" description="Polar residues" evidence="7">
    <location>
        <begin position="766"/>
        <end position="775"/>
    </location>
</feature>
<feature type="domain" description="C3H1-type" evidence="8">
    <location>
        <begin position="153"/>
        <end position="180"/>
    </location>
</feature>
<dbReference type="SUPFAM" id="SSF141571">
    <property type="entry name" value="Pentapeptide repeat-like"/>
    <property type="match status" value="1"/>
</dbReference>
<dbReference type="GO" id="GO:0003723">
    <property type="term" value="F:RNA binding"/>
    <property type="evidence" value="ECO:0007669"/>
    <property type="project" value="TreeGrafter"/>
</dbReference>
<feature type="compositionally biased region" description="Low complexity" evidence="7">
    <location>
        <begin position="698"/>
        <end position="707"/>
    </location>
</feature>
<protein>
    <submittedName>
        <fullName evidence="9">Zinc finger CCCH domain-containing protein 10</fullName>
    </submittedName>
</protein>
<feature type="region of interest" description="Disordered" evidence="7">
    <location>
        <begin position="1"/>
        <end position="104"/>
    </location>
</feature>
<evidence type="ECO:0000313" key="10">
    <source>
        <dbReference type="Proteomes" id="UP000283509"/>
    </source>
</evidence>
<dbReference type="EMBL" id="QCYY01000775">
    <property type="protein sequence ID" value="ROT82804.1"/>
    <property type="molecule type" value="Genomic_DNA"/>
</dbReference>